<protein>
    <submittedName>
        <fullName evidence="2">Class I SAM-dependent methyltransferase</fullName>
    </submittedName>
</protein>
<keyword evidence="2" id="KW-0489">Methyltransferase</keyword>
<dbReference type="Gene3D" id="1.10.150.330">
    <property type="entry name" value="zn-dependent alcohol dehydrogenase"/>
    <property type="match status" value="1"/>
</dbReference>
<organism evidence="2 3">
    <name type="scientific">Thermoactinomyces mirandus</name>
    <dbReference type="NCBI Taxonomy" id="2756294"/>
    <lineage>
        <taxon>Bacteria</taxon>
        <taxon>Bacillati</taxon>
        <taxon>Bacillota</taxon>
        <taxon>Bacilli</taxon>
        <taxon>Bacillales</taxon>
        <taxon>Thermoactinomycetaceae</taxon>
        <taxon>Thermoactinomyces</taxon>
    </lineage>
</organism>
<evidence type="ECO:0000259" key="1">
    <source>
        <dbReference type="Pfam" id="PF13649"/>
    </source>
</evidence>
<proteinExistence type="predicted"/>
<gene>
    <name evidence="2" type="ORF">H2C83_13475</name>
</gene>
<comment type="caution">
    <text evidence="2">The sequence shown here is derived from an EMBL/GenBank/DDBJ whole genome shotgun (WGS) entry which is preliminary data.</text>
</comment>
<keyword evidence="2" id="KW-0808">Transferase</keyword>
<evidence type="ECO:0000313" key="3">
    <source>
        <dbReference type="Proteomes" id="UP000538292"/>
    </source>
</evidence>
<dbReference type="AlphaFoldDB" id="A0A7W1XU56"/>
<dbReference type="CDD" id="cd02440">
    <property type="entry name" value="AdoMet_MTases"/>
    <property type="match status" value="1"/>
</dbReference>
<dbReference type="Proteomes" id="UP000538292">
    <property type="component" value="Unassembled WGS sequence"/>
</dbReference>
<feature type="domain" description="Methyltransferase" evidence="1">
    <location>
        <begin position="37"/>
        <end position="118"/>
    </location>
</feature>
<dbReference type="InterPro" id="IPR029063">
    <property type="entry name" value="SAM-dependent_MTases_sf"/>
</dbReference>
<name>A0A7W1XU56_9BACL</name>
<dbReference type="Pfam" id="PF13649">
    <property type="entry name" value="Methyltransf_25"/>
    <property type="match status" value="1"/>
</dbReference>
<dbReference type="GO" id="GO:0032259">
    <property type="term" value="P:methylation"/>
    <property type="evidence" value="ECO:0007669"/>
    <property type="project" value="UniProtKB-KW"/>
</dbReference>
<dbReference type="Gene3D" id="3.40.50.150">
    <property type="entry name" value="Vaccinia Virus protein VP39"/>
    <property type="match status" value="1"/>
</dbReference>
<reference evidence="2 3" key="1">
    <citation type="submission" date="2020-07" db="EMBL/GenBank/DDBJ databases">
        <title>Thermoactinomyces phylogeny.</title>
        <authorList>
            <person name="Dunlap C."/>
        </authorList>
    </citation>
    <scope>NUCLEOTIDE SEQUENCE [LARGE SCALE GENOMIC DNA]</scope>
    <source>
        <strain evidence="2 3">AMNI-1</strain>
    </source>
</reference>
<keyword evidence="3" id="KW-1185">Reference proteome</keyword>
<accession>A0A7W1XU56</accession>
<evidence type="ECO:0000313" key="2">
    <source>
        <dbReference type="EMBL" id="MBA4603311.1"/>
    </source>
</evidence>
<dbReference type="InterPro" id="IPR041698">
    <property type="entry name" value="Methyltransf_25"/>
</dbReference>
<dbReference type="SUPFAM" id="SSF53335">
    <property type="entry name" value="S-adenosyl-L-methionine-dependent methyltransferases"/>
    <property type="match status" value="1"/>
</dbReference>
<sequence>MGRKSAKPSIETLRWYTKGILPGDHCLVIGGTSISIIREAEKKVGNVVVADFSEVICRELKQYVSNNVTVINSDILQAPADWNNRFHFVFADTLINRFDWEEAKQFSKEIFRILRPGGQIRTTVKIGLYPMDKKLIEIAGEEAKTFWDEKSQTIVFSKAEKWLERGLVAHGSISKKDLLVWYTNRGREKRYSLDDLKILFDHTGWINFHTEKDYLSKDRVRLVVTKQG</sequence>
<dbReference type="GO" id="GO:0008168">
    <property type="term" value="F:methyltransferase activity"/>
    <property type="evidence" value="ECO:0007669"/>
    <property type="project" value="UniProtKB-KW"/>
</dbReference>
<dbReference type="EMBL" id="JACEOL010000047">
    <property type="protein sequence ID" value="MBA4603311.1"/>
    <property type="molecule type" value="Genomic_DNA"/>
</dbReference>